<dbReference type="RefSeq" id="WP_170224045.1">
    <property type="nucleotide sequence ID" value="NZ_RCDD01000001.1"/>
</dbReference>
<evidence type="ECO:0000313" key="3">
    <source>
        <dbReference type="Proteomes" id="UP000282454"/>
    </source>
</evidence>
<name>A0A421B6T2_9PSEU</name>
<keyword evidence="1" id="KW-0812">Transmembrane</keyword>
<evidence type="ECO:0000313" key="2">
    <source>
        <dbReference type="EMBL" id="RLK60084.1"/>
    </source>
</evidence>
<evidence type="ECO:0000256" key="1">
    <source>
        <dbReference type="SAM" id="Phobius"/>
    </source>
</evidence>
<dbReference type="Proteomes" id="UP000282454">
    <property type="component" value="Unassembled WGS sequence"/>
</dbReference>
<keyword evidence="1" id="KW-1133">Transmembrane helix</keyword>
<reference evidence="2 3" key="1">
    <citation type="submission" date="2018-10" db="EMBL/GenBank/DDBJ databases">
        <title>Genomic Encyclopedia of Archaeal and Bacterial Type Strains, Phase II (KMG-II): from individual species to whole genera.</title>
        <authorList>
            <person name="Goeker M."/>
        </authorList>
    </citation>
    <scope>NUCLEOTIDE SEQUENCE [LARGE SCALE GENOMIC DNA]</scope>
    <source>
        <strain evidence="2 3">DSM 45657</strain>
    </source>
</reference>
<sequence>MVVAVLVWVGAVLGISLLLLMAFGPAIVELDAWHQARRRRAAGVAGRDR</sequence>
<organism evidence="2 3">
    <name type="scientific">Actinokineospora cianjurensis</name>
    <dbReference type="NCBI Taxonomy" id="585224"/>
    <lineage>
        <taxon>Bacteria</taxon>
        <taxon>Bacillati</taxon>
        <taxon>Actinomycetota</taxon>
        <taxon>Actinomycetes</taxon>
        <taxon>Pseudonocardiales</taxon>
        <taxon>Pseudonocardiaceae</taxon>
        <taxon>Actinokineospora</taxon>
    </lineage>
</organism>
<keyword evidence="1" id="KW-0472">Membrane</keyword>
<accession>A0A421B6T2</accession>
<dbReference type="AlphaFoldDB" id="A0A421B6T2"/>
<comment type="caution">
    <text evidence="2">The sequence shown here is derived from an EMBL/GenBank/DDBJ whole genome shotgun (WGS) entry which is preliminary data.</text>
</comment>
<feature type="transmembrane region" description="Helical" evidence="1">
    <location>
        <begin position="6"/>
        <end position="30"/>
    </location>
</feature>
<gene>
    <name evidence="2" type="ORF">CLV68_0581</name>
</gene>
<protein>
    <submittedName>
        <fullName evidence="2">Uncharacterized protein</fullName>
    </submittedName>
</protein>
<dbReference type="EMBL" id="RCDD01000001">
    <property type="protein sequence ID" value="RLK60084.1"/>
    <property type="molecule type" value="Genomic_DNA"/>
</dbReference>
<keyword evidence="3" id="KW-1185">Reference proteome</keyword>
<proteinExistence type="predicted"/>